<organism evidence="2 3">
    <name type="scientific">Mycena sanguinolenta</name>
    <dbReference type="NCBI Taxonomy" id="230812"/>
    <lineage>
        <taxon>Eukaryota</taxon>
        <taxon>Fungi</taxon>
        <taxon>Dikarya</taxon>
        <taxon>Basidiomycota</taxon>
        <taxon>Agaricomycotina</taxon>
        <taxon>Agaricomycetes</taxon>
        <taxon>Agaricomycetidae</taxon>
        <taxon>Agaricales</taxon>
        <taxon>Marasmiineae</taxon>
        <taxon>Mycenaceae</taxon>
        <taxon>Mycena</taxon>
    </lineage>
</organism>
<reference evidence="2" key="1">
    <citation type="submission" date="2020-05" db="EMBL/GenBank/DDBJ databases">
        <title>Mycena genomes resolve the evolution of fungal bioluminescence.</title>
        <authorList>
            <person name="Tsai I.J."/>
        </authorList>
    </citation>
    <scope>NUCLEOTIDE SEQUENCE</scope>
    <source>
        <strain evidence="2">160909Yilan</strain>
    </source>
</reference>
<dbReference type="Gene3D" id="3.40.50.1000">
    <property type="entry name" value="HAD superfamily/HAD-like"/>
    <property type="match status" value="1"/>
</dbReference>
<evidence type="ECO:0000313" key="2">
    <source>
        <dbReference type="EMBL" id="KAF7373448.1"/>
    </source>
</evidence>
<keyword evidence="3" id="KW-1185">Reference proteome</keyword>
<feature type="compositionally biased region" description="Low complexity" evidence="1">
    <location>
        <begin position="772"/>
        <end position="792"/>
    </location>
</feature>
<dbReference type="Proteomes" id="UP000623467">
    <property type="component" value="Unassembled WGS sequence"/>
</dbReference>
<dbReference type="OrthoDB" id="3256520at2759"/>
<feature type="region of interest" description="Disordered" evidence="1">
    <location>
        <begin position="744"/>
        <end position="792"/>
    </location>
</feature>
<evidence type="ECO:0000256" key="1">
    <source>
        <dbReference type="SAM" id="MobiDB-lite"/>
    </source>
</evidence>
<gene>
    <name evidence="2" type="ORF">MSAN_00554500</name>
</gene>
<dbReference type="InterPro" id="IPR036412">
    <property type="entry name" value="HAD-like_sf"/>
</dbReference>
<protein>
    <submittedName>
        <fullName evidence="2">Uncharacterized protein</fullName>
    </submittedName>
</protein>
<accession>A0A8H6Z6Y0</accession>
<dbReference type="SUPFAM" id="SSF56784">
    <property type="entry name" value="HAD-like"/>
    <property type="match status" value="1"/>
</dbReference>
<sequence>MPNPTTKPSECIVEQVHYDPSSKCITIRRAPDEYGRILIALDLQDDLESASGTYSSPYPSPDQNQIWLVIRRGHSIGLSASARLVQAVALFMIVILPPRLMITLAARPDHSAPNTTPYSPLLCPIRHALLPGTCSALLHPRTQNREPMTEKKYRRRTPTMMRSGVRLASMRARGGDFASCISFPMRSGFSVSRRNCATGGCNADGRAGGALCWRPTEPTLEPWKNPTRPTHPHPHPHLSPLSCSQWRRFVWPGPGWLPSDAAAPSLTPLLLRKRNGKRVHYLLLGTREPLDPGFEWPFGDCVANTSDTNPITAILVPSFIDISMTPHVLSASESVRFREVFLADREAVHLMQRDERWTQIKEERRTAGLSRLSDPGSTCGRWTSFSPKSVQTPCVLREYCTRIVDLSAAVCYDFSGPERFGTLDGWQEERRTIFRLLTRFSDPLTERAIRWALNEQPAGLISTLQEDVVPDLTCTPLVELASSLVRPPSPDDARVSQSHTADGGDVDVVNVVEDWSDGDGEWYDDSDEDLDDMPKIYIRRPAPPPPRPNLGIPEVKVMYFDVHDTLIDKEQGVFEALSPLLHRSPYEFDRNEAVSFYLESELEIKKRTPAAPYTHVDHASLHRNPTFADLSSYFDTVFTTDACAAYKPAPAIFDGAVRHYDALYPKRENICIVSASLLLDLEPARALGIPGIWMRYAQSLAEHVEPWERAFPALMAFGLYDLAEYLVSEVFAFADDLPHEQRWVDTAGNPRADDLSPPLSASCVDPKPPNSEVPNPKESSSENPPTSSAEDG</sequence>
<dbReference type="EMBL" id="JACAZH010000003">
    <property type="protein sequence ID" value="KAF7373448.1"/>
    <property type="molecule type" value="Genomic_DNA"/>
</dbReference>
<comment type="caution">
    <text evidence="2">The sequence shown here is derived from an EMBL/GenBank/DDBJ whole genome shotgun (WGS) entry which is preliminary data.</text>
</comment>
<dbReference type="AlphaFoldDB" id="A0A8H6Z6Y0"/>
<dbReference type="InterPro" id="IPR023214">
    <property type="entry name" value="HAD_sf"/>
</dbReference>
<name>A0A8H6Z6Y0_9AGAR</name>
<proteinExistence type="predicted"/>
<evidence type="ECO:0000313" key="3">
    <source>
        <dbReference type="Proteomes" id="UP000623467"/>
    </source>
</evidence>